<dbReference type="InterPro" id="IPR000182">
    <property type="entry name" value="GNAT_dom"/>
</dbReference>
<dbReference type="CDD" id="cd04301">
    <property type="entry name" value="NAT_SF"/>
    <property type="match status" value="1"/>
</dbReference>
<dbReference type="EMBL" id="CACRTV010000016">
    <property type="protein sequence ID" value="VYT75119.1"/>
    <property type="molecule type" value="Genomic_DNA"/>
</dbReference>
<dbReference type="PANTHER" id="PTHR43259">
    <property type="entry name" value="SPT10P"/>
    <property type="match status" value="1"/>
</dbReference>
<keyword evidence="2" id="KW-0808">Transferase</keyword>
<dbReference type="RefSeq" id="WP_156558951.1">
    <property type="nucleotide sequence ID" value="NZ_CACRTV010000016.1"/>
</dbReference>
<evidence type="ECO:0000259" key="1">
    <source>
        <dbReference type="PROSITE" id="PS51186"/>
    </source>
</evidence>
<dbReference type="InterPro" id="IPR016181">
    <property type="entry name" value="Acyl_CoA_acyltransferase"/>
</dbReference>
<sequence length="134" mass="15829">MEIRFATMKDIDTLYFYDKHIGKQELENLIRVNRVYILEKDDNFMGWLRYNLFWDNTPFLNMLYLLEDNRGKGLGKKIVAYWEEQMKILGYSNVMTSTASNEYAQHFYNKLGYIAVGGFSPVGEPYEIILSKVL</sequence>
<dbReference type="PANTHER" id="PTHR43259:SF1">
    <property type="entry name" value="N-ACETYLTRANSFERASE DOMAIN-CONTAINING PROTEIN"/>
    <property type="match status" value="1"/>
</dbReference>
<reference evidence="2" key="1">
    <citation type="submission" date="2019-11" db="EMBL/GenBank/DDBJ databases">
        <authorList>
            <person name="Feng L."/>
        </authorList>
    </citation>
    <scope>NUCLEOTIDE SEQUENCE</scope>
    <source>
        <strain evidence="2">CParaputrificumLFYP93</strain>
    </source>
</reference>
<dbReference type="Gene3D" id="3.40.630.30">
    <property type="match status" value="1"/>
</dbReference>
<proteinExistence type="predicted"/>
<evidence type="ECO:0000313" key="2">
    <source>
        <dbReference type="EMBL" id="VYT75119.1"/>
    </source>
</evidence>
<protein>
    <submittedName>
        <fullName evidence="2">Acetyltransferase</fullName>
    </submittedName>
</protein>
<accession>A0A6N2Z6W4</accession>
<dbReference type="InterPro" id="IPR052829">
    <property type="entry name" value="N-acetyltransferase_domain"/>
</dbReference>
<dbReference type="AlphaFoldDB" id="A0A6N2Z6W4"/>
<feature type="domain" description="N-acetyltransferase" evidence="1">
    <location>
        <begin position="1"/>
        <end position="134"/>
    </location>
</feature>
<dbReference type="GO" id="GO:0016747">
    <property type="term" value="F:acyltransferase activity, transferring groups other than amino-acyl groups"/>
    <property type="evidence" value="ECO:0007669"/>
    <property type="project" value="InterPro"/>
</dbReference>
<gene>
    <name evidence="2" type="ORF">CPLFYP93_00508</name>
</gene>
<name>A0A6N2Z6W4_9CLOT</name>
<dbReference type="Pfam" id="PF00583">
    <property type="entry name" value="Acetyltransf_1"/>
    <property type="match status" value="1"/>
</dbReference>
<dbReference type="PROSITE" id="PS51186">
    <property type="entry name" value="GNAT"/>
    <property type="match status" value="1"/>
</dbReference>
<dbReference type="SUPFAM" id="SSF55729">
    <property type="entry name" value="Acyl-CoA N-acyltransferases (Nat)"/>
    <property type="match status" value="1"/>
</dbReference>
<organism evidence="2">
    <name type="scientific">Clostridium paraputrificum</name>
    <dbReference type="NCBI Taxonomy" id="29363"/>
    <lineage>
        <taxon>Bacteria</taxon>
        <taxon>Bacillati</taxon>
        <taxon>Bacillota</taxon>
        <taxon>Clostridia</taxon>
        <taxon>Eubacteriales</taxon>
        <taxon>Clostridiaceae</taxon>
        <taxon>Clostridium</taxon>
    </lineage>
</organism>